<keyword evidence="2" id="KW-1185">Reference proteome</keyword>
<organism evidence="1 2">
    <name type="scientific">Nostoc favosum CHAB5714</name>
    <dbReference type="NCBI Taxonomy" id="2780399"/>
    <lineage>
        <taxon>Bacteria</taxon>
        <taxon>Bacillati</taxon>
        <taxon>Cyanobacteriota</taxon>
        <taxon>Cyanophyceae</taxon>
        <taxon>Nostocales</taxon>
        <taxon>Nostocaceae</taxon>
        <taxon>Nostoc</taxon>
        <taxon>Nostoc favosum</taxon>
    </lineage>
</organism>
<proteinExistence type="predicted"/>
<accession>A0ABS8IHY5</accession>
<sequence>MRNWFIPAISTITLSAATIVPAEIVYAQQQTFSVTVIQAFGWDYSNGGYKIAVETNKGNRFFVWYDNQLKVPVGSGLIVTYEMWGSQTHWKRLTNVANGIEANVSKIVKF</sequence>
<dbReference type="Proteomes" id="UP001199525">
    <property type="component" value="Unassembled WGS sequence"/>
</dbReference>
<name>A0ABS8IHY5_9NOSO</name>
<dbReference type="RefSeq" id="WP_229489592.1">
    <property type="nucleotide sequence ID" value="NZ_JAIVFQ010000093.1"/>
</dbReference>
<evidence type="ECO:0000313" key="2">
    <source>
        <dbReference type="Proteomes" id="UP001199525"/>
    </source>
</evidence>
<dbReference type="EMBL" id="JAIVFQ010000093">
    <property type="protein sequence ID" value="MCC5603804.1"/>
    <property type="molecule type" value="Genomic_DNA"/>
</dbReference>
<reference evidence="1 2" key="1">
    <citation type="journal article" date="2021" name="Microorganisms">
        <title>Genome Evolution of Filamentous Cyanobacterium Nostoc Species: From Facultative Symbiosis to Free Living.</title>
        <authorList>
            <person name="Huo D."/>
            <person name="Li H."/>
            <person name="Cai F."/>
            <person name="Guo X."/>
            <person name="Qiao Z."/>
            <person name="Wang W."/>
            <person name="Yu G."/>
            <person name="Li R."/>
        </authorList>
    </citation>
    <scope>NUCLEOTIDE SEQUENCE [LARGE SCALE GENOMIC DNA]</scope>
    <source>
        <strain evidence="1 2">CHAB 5714</strain>
    </source>
</reference>
<evidence type="ECO:0000313" key="1">
    <source>
        <dbReference type="EMBL" id="MCC5603804.1"/>
    </source>
</evidence>
<gene>
    <name evidence="1" type="ORF">LC586_32700</name>
</gene>
<comment type="caution">
    <text evidence="1">The sequence shown here is derived from an EMBL/GenBank/DDBJ whole genome shotgun (WGS) entry which is preliminary data.</text>
</comment>
<protein>
    <submittedName>
        <fullName evidence="1">Uncharacterized protein</fullName>
    </submittedName>
</protein>